<dbReference type="Proteomes" id="UP001221558">
    <property type="component" value="Chromosome"/>
</dbReference>
<name>A0ABY7WDB3_9SPHI</name>
<dbReference type="PANTHER" id="PTHR21666:SF268">
    <property type="entry name" value="PEPTIDASE M23 DOMAIN-CONTAINING PROTEIN"/>
    <property type="match status" value="1"/>
</dbReference>
<keyword evidence="3" id="KW-1185">Reference proteome</keyword>
<gene>
    <name evidence="2" type="ORF">PQ465_14400</name>
</gene>
<accession>A0ABY7WDB3</accession>
<dbReference type="CDD" id="cd12797">
    <property type="entry name" value="M23_peptidase"/>
    <property type="match status" value="1"/>
</dbReference>
<dbReference type="InterPro" id="IPR016047">
    <property type="entry name" value="M23ase_b-sheet_dom"/>
</dbReference>
<dbReference type="RefSeq" id="WP_274266215.1">
    <property type="nucleotide sequence ID" value="NZ_CP117880.1"/>
</dbReference>
<evidence type="ECO:0000259" key="1">
    <source>
        <dbReference type="Pfam" id="PF01551"/>
    </source>
</evidence>
<dbReference type="InterPro" id="IPR011055">
    <property type="entry name" value="Dup_hybrid_motif"/>
</dbReference>
<evidence type="ECO:0000313" key="2">
    <source>
        <dbReference type="EMBL" id="WDF67487.1"/>
    </source>
</evidence>
<dbReference type="Pfam" id="PF01551">
    <property type="entry name" value="Peptidase_M23"/>
    <property type="match status" value="1"/>
</dbReference>
<dbReference type="SUPFAM" id="SSF51261">
    <property type="entry name" value="Duplicated hybrid motif"/>
    <property type="match status" value="1"/>
</dbReference>
<evidence type="ECO:0000313" key="3">
    <source>
        <dbReference type="Proteomes" id="UP001221558"/>
    </source>
</evidence>
<dbReference type="PANTHER" id="PTHR21666">
    <property type="entry name" value="PEPTIDASE-RELATED"/>
    <property type="match status" value="1"/>
</dbReference>
<sequence length="361" mass="40142">MRYLPIFILFIFLLQACQRIRPLLQRTERGKYESSFRKDDSLFNRWKSAHDQAMAAPLTIALPYQATLQIADVAASALVYQIAVKQGQRLVAELSTLSDSSRIFLEFFDGHAFSNKKLLAERSDLSNEVNWSANRDDSVRVSLQPLLHDSAVYHLKIYAQPAYHFPVLGKDNRAIQSFWGADRDGGARRHEGIDIFATRGTPVLAVADGHVGFAGERGRLGGKQVWLQEKELGFRIYYAHLDSTSVYTGDAVALGDTLGFVGNTGNAAGGPPHLHFGVYGSGGAVDPLNFVKKITVPSGRTYSFNMKQIRVTKNTQLRQGPDVTYPARLQLQAGEDIKVLARTGNWWHVMARDSIPGFVFQ</sequence>
<feature type="domain" description="M23ase beta-sheet core" evidence="1">
    <location>
        <begin position="189"/>
        <end position="287"/>
    </location>
</feature>
<dbReference type="EMBL" id="CP117880">
    <property type="protein sequence ID" value="WDF67487.1"/>
    <property type="molecule type" value="Genomic_DNA"/>
</dbReference>
<dbReference type="PROSITE" id="PS51257">
    <property type="entry name" value="PROKAR_LIPOPROTEIN"/>
    <property type="match status" value="1"/>
</dbReference>
<dbReference type="Gene3D" id="2.70.70.10">
    <property type="entry name" value="Glucose Permease (Domain IIA)"/>
    <property type="match status" value="1"/>
</dbReference>
<reference evidence="2 3" key="1">
    <citation type="submission" date="2023-02" db="EMBL/GenBank/DDBJ databases">
        <title>Genome sequence of Sphingobacterium sp. KACC 22765.</title>
        <authorList>
            <person name="Kim S."/>
            <person name="Heo J."/>
            <person name="Kwon S.-W."/>
        </authorList>
    </citation>
    <scope>NUCLEOTIDE SEQUENCE [LARGE SCALE GENOMIC DNA]</scope>
    <source>
        <strain evidence="2 3">KACC 22765</strain>
    </source>
</reference>
<organism evidence="2 3">
    <name type="scientific">Sphingobacterium oryzagri</name>
    <dbReference type="NCBI Taxonomy" id="3025669"/>
    <lineage>
        <taxon>Bacteria</taxon>
        <taxon>Pseudomonadati</taxon>
        <taxon>Bacteroidota</taxon>
        <taxon>Sphingobacteriia</taxon>
        <taxon>Sphingobacteriales</taxon>
        <taxon>Sphingobacteriaceae</taxon>
        <taxon>Sphingobacterium</taxon>
    </lineage>
</organism>
<dbReference type="InterPro" id="IPR050570">
    <property type="entry name" value="Cell_wall_metabolism_enzyme"/>
</dbReference>
<protein>
    <submittedName>
        <fullName evidence="2">M23 family metallopeptidase</fullName>
    </submittedName>
</protein>
<proteinExistence type="predicted"/>